<evidence type="ECO:0000313" key="2">
    <source>
        <dbReference type="EMBL" id="KAB1086299.1"/>
    </source>
</evidence>
<proteinExistence type="predicted"/>
<evidence type="ECO:0000313" key="3">
    <source>
        <dbReference type="Proteomes" id="UP000386575"/>
    </source>
</evidence>
<protein>
    <recommendedName>
        <fullName evidence="1">TniQ domain-containing protein</fullName>
    </recommendedName>
</protein>
<reference evidence="2 3" key="1">
    <citation type="submission" date="2019-09" db="EMBL/GenBank/DDBJ databases">
        <title>Genome sequencing of Ng87 strain.</title>
        <authorList>
            <person name="Karasev E.S."/>
            <person name="Andronov E."/>
        </authorList>
    </citation>
    <scope>NUCLEOTIDE SEQUENCE [LARGE SCALE GENOMIC DNA]</scope>
    <source>
        <strain evidence="2 3">Ng87</strain>
    </source>
</reference>
<gene>
    <name evidence="2" type="ORF">F4V91_07535</name>
</gene>
<dbReference type="Pfam" id="PF06527">
    <property type="entry name" value="TniQ"/>
    <property type="match status" value="1"/>
</dbReference>
<evidence type="ECO:0000259" key="1">
    <source>
        <dbReference type="Pfam" id="PF06527"/>
    </source>
</evidence>
<feature type="domain" description="TniQ" evidence="1">
    <location>
        <begin position="4"/>
        <end position="133"/>
    </location>
</feature>
<dbReference type="Proteomes" id="UP000386575">
    <property type="component" value="Unassembled WGS sequence"/>
</dbReference>
<dbReference type="EMBL" id="VZUL01000002">
    <property type="protein sequence ID" value="KAB1086299.1"/>
    <property type="molecule type" value="Genomic_DNA"/>
</dbReference>
<organism evidence="2 3">
    <name type="scientific">Neorhizobium galegae</name>
    <name type="common">Rhizobium galegae</name>
    <dbReference type="NCBI Taxonomy" id="399"/>
    <lineage>
        <taxon>Bacteria</taxon>
        <taxon>Pseudomonadati</taxon>
        <taxon>Pseudomonadota</taxon>
        <taxon>Alphaproteobacteria</taxon>
        <taxon>Hyphomicrobiales</taxon>
        <taxon>Rhizobiaceae</taxon>
        <taxon>Rhizobium/Agrobacterium group</taxon>
        <taxon>Neorhizobium</taxon>
    </lineage>
</organism>
<sequence>MLKIEIATDEPLAAYLSRLSVTRGVPLWDFRIHGGIMARYNKKPGYYDHVSAVTGIKPAVLRHHDLVKIGGTIRALGMTFDLKDIWAKSARACPCCIGEDIERGTGRVEARPRLRFGWMLRTLGRCAIHGVPLAVVGPDYDRFTYGDFVGTLARHRGTHDADLAAAADLASDIYFQGRIEKAAAGGAGSGACVDTYVEASADDSMLNGADSRMLDEMPVPAALLVTEVIGGMELFGDRYKRTVASGEDRQAAVIAGFRITSSGYDGLREFLSKRDKNVWRASRRGHFKTLYGRLQELLASRTDDKGYCDVVRLVAEHAHSNHALGPEDAFLGCALPRRLHSIRTAEVTHGIHRMTLRSILDSAGLLPVGSGQMGDGRVVIAAETFDALIADWRDRLPAEEAKARFGISGAALDDIVRRGLVVEKDRDRRRRSRLRKASYLEFLERLEHLPRGFPEQGMRNLLDMTKIVNRSYGEIISLILDGTITKVVVDSRRGAEVGFDGIFVDPLAVKLAIQVAAPPGITFQCAERMLGTTTKTVKRLAATGLLKTVEAANPLHRVPQRYVSPSALEEFQDTYISLFEFAKARGQIAVVKKRLTAAGIMPVFEEPGSATFYRRDALPAVHD</sequence>
<dbReference type="InterPro" id="IPR009492">
    <property type="entry name" value="TniQ"/>
</dbReference>
<accession>A0A6A1TPA3</accession>
<name>A0A6A1TPA3_NEOGA</name>
<dbReference type="RefSeq" id="WP_151041752.1">
    <property type="nucleotide sequence ID" value="NZ_VZUL01000002.1"/>
</dbReference>
<dbReference type="AlphaFoldDB" id="A0A6A1TPA3"/>
<comment type="caution">
    <text evidence="2">The sequence shown here is derived from an EMBL/GenBank/DDBJ whole genome shotgun (WGS) entry which is preliminary data.</text>
</comment>